<evidence type="ECO:0000256" key="2">
    <source>
        <dbReference type="ARBA" id="ARBA00022747"/>
    </source>
</evidence>
<name>A0A0D6QDC3_KOMXY</name>
<comment type="similarity">
    <text evidence="1">Belongs to the type-I restriction system S methylase family.</text>
</comment>
<dbReference type="GO" id="GO:0032259">
    <property type="term" value="P:methylation"/>
    <property type="evidence" value="ECO:0007669"/>
    <property type="project" value="UniProtKB-KW"/>
</dbReference>
<reference evidence="5 6" key="1">
    <citation type="submission" date="2012-11" db="EMBL/GenBank/DDBJ databases">
        <title>Whole genome sequence of Gluconacetobacter xylinus NBRC 13693.</title>
        <authorList>
            <person name="Azuma Y."/>
            <person name="Higashiura N."/>
            <person name="Hirakawa H."/>
            <person name="Matsushita K."/>
        </authorList>
    </citation>
    <scope>NUCLEOTIDE SEQUENCE [LARGE SCALE GENOMIC DNA]</scope>
    <source>
        <strain evidence="5 6">NBRC 13693</strain>
    </source>
</reference>
<evidence type="ECO:0000313" key="6">
    <source>
        <dbReference type="Proteomes" id="UP000032683"/>
    </source>
</evidence>
<dbReference type="PANTHER" id="PTHR30408">
    <property type="entry name" value="TYPE-1 RESTRICTION ENZYME ECOKI SPECIFICITY PROTEIN"/>
    <property type="match status" value="1"/>
</dbReference>
<feature type="domain" description="Type I restriction modification DNA specificity" evidence="4">
    <location>
        <begin position="231"/>
        <end position="399"/>
    </location>
</feature>
<dbReference type="InterPro" id="IPR044946">
    <property type="entry name" value="Restrct_endonuc_typeI_TRD_sf"/>
</dbReference>
<dbReference type="InterPro" id="IPR000055">
    <property type="entry name" value="Restrct_endonuc_typeI_TRD"/>
</dbReference>
<keyword evidence="5" id="KW-0808">Transferase</keyword>
<dbReference type="EMBL" id="BANJ01000080">
    <property type="protein sequence ID" value="GAO00981.1"/>
    <property type="molecule type" value="Genomic_DNA"/>
</dbReference>
<dbReference type="GO" id="GO:0003677">
    <property type="term" value="F:DNA binding"/>
    <property type="evidence" value="ECO:0007669"/>
    <property type="project" value="UniProtKB-KW"/>
</dbReference>
<dbReference type="Proteomes" id="UP000032683">
    <property type="component" value="Unassembled WGS sequence"/>
</dbReference>
<evidence type="ECO:0000256" key="3">
    <source>
        <dbReference type="ARBA" id="ARBA00023125"/>
    </source>
</evidence>
<organism evidence="5 6">
    <name type="scientific">Komagataeibacter xylinus NBRC 13693</name>
    <dbReference type="NCBI Taxonomy" id="1234668"/>
    <lineage>
        <taxon>Bacteria</taxon>
        <taxon>Pseudomonadati</taxon>
        <taxon>Pseudomonadota</taxon>
        <taxon>Alphaproteobacteria</taxon>
        <taxon>Acetobacterales</taxon>
        <taxon>Acetobacteraceae</taxon>
        <taxon>Komagataeibacter</taxon>
    </lineage>
</organism>
<protein>
    <submittedName>
        <fullName evidence="5">Type I restriction-modification methylase S subunit</fullName>
    </submittedName>
</protein>
<dbReference type="Gene3D" id="1.10.287.1120">
    <property type="entry name" value="Bipartite methylase S protein"/>
    <property type="match status" value="1"/>
</dbReference>
<dbReference type="SUPFAM" id="SSF116734">
    <property type="entry name" value="DNA methylase specificity domain"/>
    <property type="match status" value="2"/>
</dbReference>
<dbReference type="Gene3D" id="3.90.220.20">
    <property type="entry name" value="DNA methylase specificity domains"/>
    <property type="match status" value="2"/>
</dbReference>
<evidence type="ECO:0000259" key="4">
    <source>
        <dbReference type="Pfam" id="PF01420"/>
    </source>
</evidence>
<feature type="domain" description="Type I restriction modification DNA specificity" evidence="4">
    <location>
        <begin position="47"/>
        <end position="178"/>
    </location>
</feature>
<comment type="caution">
    <text evidence="5">The sequence shown here is derived from an EMBL/GenBank/DDBJ whole genome shotgun (WGS) entry which is preliminary data.</text>
</comment>
<dbReference type="PANTHER" id="PTHR30408:SF12">
    <property type="entry name" value="TYPE I RESTRICTION ENZYME MJAVIII SPECIFICITY SUBUNIT"/>
    <property type="match status" value="1"/>
</dbReference>
<dbReference type="RefSeq" id="WP_048857150.1">
    <property type="nucleotide sequence ID" value="NZ_BANJ01000080.1"/>
</dbReference>
<proteinExistence type="inferred from homology"/>
<accession>A0A0D6QDC3</accession>
<gene>
    <name evidence="5" type="ORF">Gxy13693_080_004</name>
</gene>
<dbReference type="GO" id="GO:0008168">
    <property type="term" value="F:methyltransferase activity"/>
    <property type="evidence" value="ECO:0007669"/>
    <property type="project" value="UniProtKB-KW"/>
</dbReference>
<keyword evidence="5" id="KW-0489">Methyltransferase</keyword>
<keyword evidence="3" id="KW-0238">DNA-binding</keyword>
<dbReference type="CDD" id="cd17253">
    <property type="entry name" value="RMtype1_S_Eco933I-TRD2-CR2_like"/>
    <property type="match status" value="1"/>
</dbReference>
<dbReference type="Pfam" id="PF01420">
    <property type="entry name" value="Methylase_S"/>
    <property type="match status" value="2"/>
</dbReference>
<evidence type="ECO:0000313" key="5">
    <source>
        <dbReference type="EMBL" id="GAO00981.1"/>
    </source>
</evidence>
<dbReference type="GO" id="GO:0009307">
    <property type="term" value="P:DNA restriction-modification system"/>
    <property type="evidence" value="ECO:0007669"/>
    <property type="project" value="UniProtKB-KW"/>
</dbReference>
<dbReference type="AlphaFoldDB" id="A0A0D6QDC3"/>
<keyword evidence="2" id="KW-0680">Restriction system</keyword>
<sequence length="443" mass="49669">MSFPKYPAYKDSEVEWIGEIPVGWNLLNGRRLFADKKISARSGDEQLSATQKYGVIPQKDFMKNEDQKVTLAISGIDNFRHVDEGDFVISLRSFQGGIEYSSYNGCVSPAYTVLCRKNKINDIFWSYIFKSRLFIDEINASSEGIRDGKTIRYEQFGKIAFAIPPLPEQQAIASFLDRECGKIDALIAEQERLIALLAEKRQAVISHAVTKGLNPNVPMKDSGIPWIGMVPEGWEVHLLKNVASVQTGIAKGKEVIEQKSVQMPYLRVANVQDGYLDLSEVSRINIDRDQVERYLLRQGDVLMNEGGDFDKLGRGAIWHGEISPCIHQNHVFAVRPKSIMSEWMSAVIGSDYAKFYFMTRSKQSTNLASISSTNLMMLPIIVPSIDDQKTIVNFLESKKSQFENLMNSANSIITLLKERRAALISAAVTGKIDVRTQSKALVA</sequence>
<evidence type="ECO:0000256" key="1">
    <source>
        <dbReference type="ARBA" id="ARBA00010923"/>
    </source>
</evidence>
<dbReference type="InterPro" id="IPR052021">
    <property type="entry name" value="Type-I_RS_S_subunit"/>
</dbReference>